<evidence type="ECO:0000313" key="1">
    <source>
        <dbReference type="EMBL" id="CCA14562.1"/>
    </source>
</evidence>
<reference evidence="1" key="1">
    <citation type="journal article" date="2011" name="PLoS Biol.">
        <title>Gene gain and loss during evolution of obligate parasitism in the white rust pathogen of Arabidopsis thaliana.</title>
        <authorList>
            <person name="Kemen E."/>
            <person name="Gardiner A."/>
            <person name="Schultz-Larsen T."/>
            <person name="Kemen A.C."/>
            <person name="Balmuth A.L."/>
            <person name="Robert-Seilaniantz A."/>
            <person name="Bailey K."/>
            <person name="Holub E."/>
            <person name="Studholme D.J."/>
            <person name="Maclean D."/>
            <person name="Jones J.D."/>
        </authorList>
    </citation>
    <scope>NUCLEOTIDE SEQUENCE</scope>
</reference>
<dbReference type="EMBL" id="FR824049">
    <property type="protein sequence ID" value="CCA14562.1"/>
    <property type="molecule type" value="Genomic_DNA"/>
</dbReference>
<accession>F0W0J0</accession>
<proteinExistence type="predicted"/>
<organism evidence="1">
    <name type="scientific">Albugo laibachii Nc14</name>
    <dbReference type="NCBI Taxonomy" id="890382"/>
    <lineage>
        <taxon>Eukaryota</taxon>
        <taxon>Sar</taxon>
        <taxon>Stramenopiles</taxon>
        <taxon>Oomycota</taxon>
        <taxon>Peronosporomycetes</taxon>
        <taxon>Albuginales</taxon>
        <taxon>Albuginaceae</taxon>
        <taxon>Albugo</taxon>
    </lineage>
</organism>
<sequence>MRNHPFCLDQSIIGQNAFSRIECLRSASQQDYLYSWVLIFVLSDNTILTSRNIFMPIARNFSSQRQVYGIFVESITKSITKTCYREYVNYRYGLLLIERDEPIFTQQTTAVSLSYTLYLILV</sequence>
<dbReference type="HOGENOM" id="CLU_2030983_0_0_1"/>
<protein>
    <submittedName>
        <fullName evidence="1">AlNc14C4G632 protein</fullName>
    </submittedName>
</protein>
<gene>
    <name evidence="1" type="primary">AlNc14C4G632</name>
    <name evidence="1" type="ORF">ALNC14_007050</name>
</gene>
<reference evidence="1" key="2">
    <citation type="submission" date="2011-02" db="EMBL/GenBank/DDBJ databases">
        <authorList>
            <person name="MacLean D."/>
        </authorList>
    </citation>
    <scope>NUCLEOTIDE SEQUENCE</scope>
</reference>
<dbReference type="AlphaFoldDB" id="F0W0J0"/>
<name>F0W0J0_9STRA</name>